<dbReference type="InterPro" id="IPR002885">
    <property type="entry name" value="PPR_rpt"/>
</dbReference>
<proteinExistence type="predicted"/>
<dbReference type="InParanoid" id="D8S2Y1"/>
<dbReference type="Proteomes" id="UP000001514">
    <property type="component" value="Unassembled WGS sequence"/>
</dbReference>
<sequence>MLAAYAHAGHCCEAMQTLAAMAVEGIKCDENAFISILNGCSHSGLVEISQWCFQSMVADYNLVPWVEHFSCIVDVLGRSNCLHEAEELLHAMPFLPDVATWSSLLSASETHKDLGRAWRAAQHISKIDPSQGVSYVLLSNSLNRGIAPDKY</sequence>
<dbReference type="Gene3D" id="1.25.40.10">
    <property type="entry name" value="Tetratricopeptide repeat domain"/>
    <property type="match status" value="1"/>
</dbReference>
<dbReference type="InterPro" id="IPR046960">
    <property type="entry name" value="PPR_At4g14850-like_plant"/>
</dbReference>
<reference evidence="2 3" key="1">
    <citation type="journal article" date="2011" name="Science">
        <title>The Selaginella genome identifies genetic changes associated with the evolution of vascular plants.</title>
        <authorList>
            <person name="Banks J.A."/>
            <person name="Nishiyama T."/>
            <person name="Hasebe M."/>
            <person name="Bowman J.L."/>
            <person name="Gribskov M."/>
            <person name="dePamphilis C."/>
            <person name="Albert V.A."/>
            <person name="Aono N."/>
            <person name="Aoyama T."/>
            <person name="Ambrose B.A."/>
            <person name="Ashton N.W."/>
            <person name="Axtell M.J."/>
            <person name="Barker E."/>
            <person name="Barker M.S."/>
            <person name="Bennetzen J.L."/>
            <person name="Bonawitz N.D."/>
            <person name="Chapple C."/>
            <person name="Cheng C."/>
            <person name="Correa L.G."/>
            <person name="Dacre M."/>
            <person name="DeBarry J."/>
            <person name="Dreyer I."/>
            <person name="Elias M."/>
            <person name="Engstrom E.M."/>
            <person name="Estelle M."/>
            <person name="Feng L."/>
            <person name="Finet C."/>
            <person name="Floyd S.K."/>
            <person name="Frommer W.B."/>
            <person name="Fujita T."/>
            <person name="Gramzow L."/>
            <person name="Gutensohn M."/>
            <person name="Harholt J."/>
            <person name="Hattori M."/>
            <person name="Heyl A."/>
            <person name="Hirai T."/>
            <person name="Hiwatashi Y."/>
            <person name="Ishikawa M."/>
            <person name="Iwata M."/>
            <person name="Karol K.G."/>
            <person name="Koehler B."/>
            <person name="Kolukisaoglu U."/>
            <person name="Kubo M."/>
            <person name="Kurata T."/>
            <person name="Lalonde S."/>
            <person name="Li K."/>
            <person name="Li Y."/>
            <person name="Litt A."/>
            <person name="Lyons E."/>
            <person name="Manning G."/>
            <person name="Maruyama T."/>
            <person name="Michael T.P."/>
            <person name="Mikami K."/>
            <person name="Miyazaki S."/>
            <person name="Morinaga S."/>
            <person name="Murata T."/>
            <person name="Mueller-Roeber B."/>
            <person name="Nelson D.R."/>
            <person name="Obara M."/>
            <person name="Oguri Y."/>
            <person name="Olmstead R.G."/>
            <person name="Onodera N."/>
            <person name="Petersen B.L."/>
            <person name="Pils B."/>
            <person name="Prigge M."/>
            <person name="Rensing S.A."/>
            <person name="Riano-Pachon D.M."/>
            <person name="Roberts A.W."/>
            <person name="Sato Y."/>
            <person name="Scheller H.V."/>
            <person name="Schulz B."/>
            <person name="Schulz C."/>
            <person name="Shakirov E.V."/>
            <person name="Shibagaki N."/>
            <person name="Shinohara N."/>
            <person name="Shippen D.E."/>
            <person name="Soerensen I."/>
            <person name="Sotooka R."/>
            <person name="Sugimoto N."/>
            <person name="Sugita M."/>
            <person name="Sumikawa N."/>
            <person name="Tanurdzic M."/>
            <person name="Theissen G."/>
            <person name="Ulvskov P."/>
            <person name="Wakazuki S."/>
            <person name="Weng J.K."/>
            <person name="Willats W.W."/>
            <person name="Wipf D."/>
            <person name="Wolf P.G."/>
            <person name="Yang L."/>
            <person name="Zimmer A.D."/>
            <person name="Zhu Q."/>
            <person name="Mitros T."/>
            <person name="Hellsten U."/>
            <person name="Loque D."/>
            <person name="Otillar R."/>
            <person name="Salamov A."/>
            <person name="Schmutz J."/>
            <person name="Shapiro H."/>
            <person name="Lindquist E."/>
            <person name="Lucas S."/>
            <person name="Rokhsar D."/>
            <person name="Grigoriev I.V."/>
        </authorList>
    </citation>
    <scope>NUCLEOTIDE SEQUENCE [LARGE SCALE GENOMIC DNA]</scope>
</reference>
<dbReference type="Gramene" id="EFJ21006">
    <property type="protein sequence ID" value="EFJ21006"/>
    <property type="gene ID" value="SELMODRAFT_107825"/>
</dbReference>
<name>D8S2Y1_SELML</name>
<dbReference type="HOGENOM" id="CLU_002706_0_0_1"/>
<dbReference type="PANTHER" id="PTHR47926:SF533">
    <property type="entry name" value="DYW DOMAIN-CONTAINING PROTEIN"/>
    <property type="match status" value="1"/>
</dbReference>
<dbReference type="GO" id="GO:0003723">
    <property type="term" value="F:RNA binding"/>
    <property type="evidence" value="ECO:0007669"/>
    <property type="project" value="InterPro"/>
</dbReference>
<dbReference type="KEGG" id="smo:SELMODRAFT_107825"/>
<dbReference type="EMBL" id="GL377600">
    <property type="protein sequence ID" value="EFJ21006.1"/>
    <property type="molecule type" value="Genomic_DNA"/>
</dbReference>
<protein>
    <recommendedName>
        <fullName evidence="4">Pentacotripeptide-repeat region of PRORP domain-containing protein</fullName>
    </recommendedName>
</protein>
<evidence type="ECO:0000256" key="1">
    <source>
        <dbReference type="ARBA" id="ARBA00022737"/>
    </source>
</evidence>
<dbReference type="AlphaFoldDB" id="D8S2Y1"/>
<keyword evidence="3" id="KW-1185">Reference proteome</keyword>
<dbReference type="GO" id="GO:0009451">
    <property type="term" value="P:RNA modification"/>
    <property type="evidence" value="ECO:0007669"/>
    <property type="project" value="InterPro"/>
</dbReference>
<dbReference type="eggNOG" id="KOG4197">
    <property type="taxonomic scope" value="Eukaryota"/>
</dbReference>
<gene>
    <name evidence="2" type="ORF">SELMODRAFT_107825</name>
</gene>
<evidence type="ECO:0000313" key="2">
    <source>
        <dbReference type="EMBL" id="EFJ21006.1"/>
    </source>
</evidence>
<dbReference type="PANTHER" id="PTHR47926">
    <property type="entry name" value="PENTATRICOPEPTIDE REPEAT-CONTAINING PROTEIN"/>
    <property type="match status" value="1"/>
</dbReference>
<dbReference type="Pfam" id="PF01535">
    <property type="entry name" value="PPR"/>
    <property type="match status" value="2"/>
</dbReference>
<dbReference type="InterPro" id="IPR011990">
    <property type="entry name" value="TPR-like_helical_dom_sf"/>
</dbReference>
<accession>D8S2Y1</accession>
<evidence type="ECO:0000313" key="3">
    <source>
        <dbReference type="Proteomes" id="UP000001514"/>
    </source>
</evidence>
<organism evidence="3">
    <name type="scientific">Selaginella moellendorffii</name>
    <name type="common">Spikemoss</name>
    <dbReference type="NCBI Taxonomy" id="88036"/>
    <lineage>
        <taxon>Eukaryota</taxon>
        <taxon>Viridiplantae</taxon>
        <taxon>Streptophyta</taxon>
        <taxon>Embryophyta</taxon>
        <taxon>Tracheophyta</taxon>
        <taxon>Lycopodiopsida</taxon>
        <taxon>Selaginellales</taxon>
        <taxon>Selaginellaceae</taxon>
        <taxon>Selaginella</taxon>
    </lineage>
</organism>
<evidence type="ECO:0008006" key="4">
    <source>
        <dbReference type="Google" id="ProtNLM"/>
    </source>
</evidence>
<keyword evidence="1" id="KW-0677">Repeat</keyword>